<protein>
    <recommendedName>
        <fullName evidence="4">ABC transporter domain-containing protein</fullName>
    </recommendedName>
</protein>
<keyword evidence="3" id="KW-0067">ATP-binding</keyword>
<evidence type="ECO:0000313" key="6">
    <source>
        <dbReference type="Proteomes" id="UP000192251"/>
    </source>
</evidence>
<dbReference type="EMBL" id="CP020563">
    <property type="protein sequence ID" value="ARF73557.1"/>
    <property type="molecule type" value="Genomic_DNA"/>
</dbReference>
<evidence type="ECO:0000256" key="2">
    <source>
        <dbReference type="ARBA" id="ARBA00022741"/>
    </source>
</evidence>
<feature type="domain" description="ABC transporter" evidence="4">
    <location>
        <begin position="4"/>
        <end position="229"/>
    </location>
</feature>
<dbReference type="SUPFAM" id="SSF52540">
    <property type="entry name" value="P-loop containing nucleoside triphosphate hydrolases"/>
    <property type="match status" value="1"/>
</dbReference>
<dbReference type="Proteomes" id="UP000192251">
    <property type="component" value="Chromosome"/>
</dbReference>
<keyword evidence="2" id="KW-0547">Nucleotide-binding</keyword>
<dbReference type="Gene3D" id="3.40.50.300">
    <property type="entry name" value="P-loop containing nucleotide triphosphate hydrolases"/>
    <property type="match status" value="1"/>
</dbReference>
<dbReference type="InterPro" id="IPR003593">
    <property type="entry name" value="AAA+_ATPase"/>
</dbReference>
<name>A0ABC8BU04_9ACTN</name>
<evidence type="ECO:0000313" key="5">
    <source>
        <dbReference type="EMBL" id="ARF73557.1"/>
    </source>
</evidence>
<dbReference type="PROSITE" id="PS50893">
    <property type="entry name" value="ABC_TRANSPORTER_2"/>
    <property type="match status" value="1"/>
</dbReference>
<dbReference type="Pfam" id="PF00005">
    <property type="entry name" value="ABC_tran"/>
    <property type="match status" value="1"/>
</dbReference>
<dbReference type="InterPro" id="IPR051782">
    <property type="entry name" value="ABC_Transporter_VariousFunc"/>
</dbReference>
<dbReference type="InterPro" id="IPR003439">
    <property type="entry name" value="ABC_transporter-like_ATP-bd"/>
</dbReference>
<dbReference type="InterPro" id="IPR027417">
    <property type="entry name" value="P-loop_NTPase"/>
</dbReference>
<keyword evidence="1" id="KW-0813">Transport</keyword>
<reference evidence="5 6" key="1">
    <citation type="submission" date="2017-04" db="EMBL/GenBank/DDBJ databases">
        <title>The complete genome sequence of Streptomyces albolongus YIM 101047, the producer of novel bafilomycins and novel odoriferous sesquiterpenoids.</title>
        <authorList>
            <person name="Yin M."/>
            <person name="Jiang Y."/>
        </authorList>
    </citation>
    <scope>NUCLEOTIDE SEQUENCE [LARGE SCALE GENOMIC DNA]</scope>
    <source>
        <strain evidence="5 6">YIM 101047</strain>
    </source>
</reference>
<evidence type="ECO:0000256" key="3">
    <source>
        <dbReference type="ARBA" id="ARBA00022840"/>
    </source>
</evidence>
<organism evidence="5 6">
    <name type="scientific">Kitasatospora albolonga</name>
    <dbReference type="NCBI Taxonomy" id="68173"/>
    <lineage>
        <taxon>Bacteria</taxon>
        <taxon>Bacillati</taxon>
        <taxon>Actinomycetota</taxon>
        <taxon>Actinomycetes</taxon>
        <taxon>Kitasatosporales</taxon>
        <taxon>Streptomycetaceae</taxon>
        <taxon>Kitasatospora</taxon>
    </lineage>
</organism>
<keyword evidence="6" id="KW-1185">Reference proteome</keyword>
<evidence type="ECO:0000259" key="4">
    <source>
        <dbReference type="PROSITE" id="PS50893"/>
    </source>
</evidence>
<accession>A0ABC8BU04</accession>
<dbReference type="GO" id="GO:0005524">
    <property type="term" value="F:ATP binding"/>
    <property type="evidence" value="ECO:0007669"/>
    <property type="project" value="UniProtKB-KW"/>
</dbReference>
<dbReference type="PROSITE" id="PS00211">
    <property type="entry name" value="ABC_TRANSPORTER_1"/>
    <property type="match status" value="1"/>
</dbReference>
<dbReference type="CDD" id="cd03230">
    <property type="entry name" value="ABC_DR_subfamily_A"/>
    <property type="match status" value="1"/>
</dbReference>
<dbReference type="AlphaFoldDB" id="A0ABC8BU04"/>
<dbReference type="PANTHER" id="PTHR42939">
    <property type="entry name" value="ABC TRANSPORTER ATP-BINDING PROTEIN ALBC-RELATED"/>
    <property type="match status" value="1"/>
</dbReference>
<gene>
    <name evidence="5" type="ORF">B7C62_15790</name>
</gene>
<proteinExistence type="predicted"/>
<evidence type="ECO:0000256" key="1">
    <source>
        <dbReference type="ARBA" id="ARBA00022448"/>
    </source>
</evidence>
<dbReference type="KEGG" id="kab:B7C62_15790"/>
<dbReference type="SMART" id="SM00382">
    <property type="entry name" value="AAA"/>
    <property type="match status" value="1"/>
</dbReference>
<dbReference type="InterPro" id="IPR017871">
    <property type="entry name" value="ABC_transporter-like_CS"/>
</dbReference>
<dbReference type="PANTHER" id="PTHR42939:SF1">
    <property type="entry name" value="ABC TRANSPORTER ATP-BINDING PROTEIN ALBC-RELATED"/>
    <property type="match status" value="1"/>
</dbReference>
<sequence length="236" mass="24470">MPVLSFESVGVRYPQAPTTALDGVSFTLSAGECVVLGGGNGAGKSTVLRAAAGLVQLTEGRVLIGGSPAGSRHARSSVGFVADKPPLYDVLSPVEHIELLSALWQLPPSGENTLRTYGLEGVARRPVRTLSLGQRQRLALAVATLHRPELLLLDEPFNGLDAATTGLVRAILRSHLAAGGAVLVATHTFEPMDGTATGALRVDAGRLVDAYAGPDPLGELRRGLAAQSAADEAEQR</sequence>